<dbReference type="EMBL" id="PEJP01000060">
    <property type="protein sequence ID" value="RYO41508.1"/>
    <property type="molecule type" value="Genomic_DNA"/>
</dbReference>
<proteinExistence type="predicted"/>
<comment type="caution">
    <text evidence="1">The sequence shown here is derived from an EMBL/GenBank/DDBJ whole genome shotgun (WGS) entry which is preliminary data.</text>
</comment>
<organism evidence="1 2">
    <name type="scientific">Alternaria arborescens</name>
    <dbReference type="NCBI Taxonomy" id="156630"/>
    <lineage>
        <taxon>Eukaryota</taxon>
        <taxon>Fungi</taxon>
        <taxon>Dikarya</taxon>
        <taxon>Ascomycota</taxon>
        <taxon>Pezizomycotina</taxon>
        <taxon>Dothideomycetes</taxon>
        <taxon>Pleosporomycetidae</taxon>
        <taxon>Pleosporales</taxon>
        <taxon>Pleosporineae</taxon>
        <taxon>Pleosporaceae</taxon>
        <taxon>Alternaria</taxon>
        <taxon>Alternaria sect. Alternaria</taxon>
    </lineage>
</organism>
<dbReference type="Proteomes" id="UP000293823">
    <property type="component" value="Unassembled WGS sequence"/>
</dbReference>
<protein>
    <submittedName>
        <fullName evidence="1">Uncharacterized protein</fullName>
    </submittedName>
</protein>
<keyword evidence="2" id="KW-1185">Reference proteome</keyword>
<dbReference type="OrthoDB" id="4500473at2759"/>
<accession>A0A4Q4QGN6</accession>
<dbReference type="AlphaFoldDB" id="A0A4Q4QGN6"/>
<reference evidence="2" key="1">
    <citation type="journal article" date="2019" name="bioRxiv">
        <title>Genomics, evolutionary history and diagnostics of the Alternaria alternata species group including apple and Asian pear pathotypes.</title>
        <authorList>
            <person name="Armitage A.D."/>
            <person name="Cockerton H.M."/>
            <person name="Sreenivasaprasad S."/>
            <person name="Woodhall J.W."/>
            <person name="Lane C.R."/>
            <person name="Harrison R.J."/>
            <person name="Clarkson J.P."/>
        </authorList>
    </citation>
    <scope>NUCLEOTIDE SEQUENCE [LARGE SCALE GENOMIC DNA]</scope>
    <source>
        <strain evidence="2">RGR 97.0016</strain>
    </source>
</reference>
<evidence type="ECO:0000313" key="2">
    <source>
        <dbReference type="Proteomes" id="UP000293823"/>
    </source>
</evidence>
<sequence length="282" mass="31198">MSNVQNPTYFLAPNWSFRPGGKIAIGNIIKNPLKPHMVLTRPESTKPPIATDTITERNWRLSVETATSLSLNLWGTFLQIFRLGLSTNHERTKNSNFTMTSLDTITMSEDLPIDELKARCNDQPVKKYMRLDSVYCNPVYMITGIKVAKDFKLEGEKSSTNAIEGEAGGQVSPDVSLGGGAGISKTTRVMDGFEAEGDVIFAYQLIKIKPKGWSKDKDFQTSEYEHRQAFLEGGKSNADQVADEVEGEIEAVERNDFECLFDAQVVDIGGVMVGYEGPKVAE</sequence>
<gene>
    <name evidence="1" type="ORF">AA0113_g10929</name>
</gene>
<name>A0A4Q4QGN6_9PLEO</name>
<evidence type="ECO:0000313" key="1">
    <source>
        <dbReference type="EMBL" id="RYO41508.1"/>
    </source>
</evidence>